<dbReference type="STRING" id="331657.A0A4U0X4L0"/>
<feature type="compositionally biased region" description="Polar residues" evidence="1">
    <location>
        <begin position="157"/>
        <end position="166"/>
    </location>
</feature>
<keyword evidence="3" id="KW-1185">Reference proteome</keyword>
<dbReference type="AlphaFoldDB" id="A0A4U0X4L0"/>
<organism evidence="2 3">
    <name type="scientific">Cryomyces minteri</name>
    <dbReference type="NCBI Taxonomy" id="331657"/>
    <lineage>
        <taxon>Eukaryota</taxon>
        <taxon>Fungi</taxon>
        <taxon>Dikarya</taxon>
        <taxon>Ascomycota</taxon>
        <taxon>Pezizomycotina</taxon>
        <taxon>Dothideomycetes</taxon>
        <taxon>Dothideomycetes incertae sedis</taxon>
        <taxon>Cryomyces</taxon>
    </lineage>
</organism>
<dbReference type="CDD" id="cd12148">
    <property type="entry name" value="fungal_TF_MHR"/>
    <property type="match status" value="1"/>
</dbReference>
<evidence type="ECO:0000313" key="3">
    <source>
        <dbReference type="Proteomes" id="UP000308768"/>
    </source>
</evidence>
<dbReference type="OrthoDB" id="5958943at2759"/>
<reference evidence="2 3" key="1">
    <citation type="submission" date="2017-03" db="EMBL/GenBank/DDBJ databases">
        <title>Genomes of endolithic fungi from Antarctica.</title>
        <authorList>
            <person name="Coleine C."/>
            <person name="Masonjones S."/>
            <person name="Stajich J.E."/>
        </authorList>
    </citation>
    <scope>NUCLEOTIDE SEQUENCE [LARGE SCALE GENOMIC DNA]</scope>
    <source>
        <strain evidence="2 3">CCFEE 5187</strain>
    </source>
</reference>
<comment type="caution">
    <text evidence="2">The sequence shown here is derived from an EMBL/GenBank/DDBJ whole genome shotgun (WGS) entry which is preliminary data.</text>
</comment>
<proteinExistence type="predicted"/>
<dbReference type="EMBL" id="NAJN01000574">
    <property type="protein sequence ID" value="TKA71340.1"/>
    <property type="molecule type" value="Genomic_DNA"/>
</dbReference>
<feature type="region of interest" description="Disordered" evidence="1">
    <location>
        <begin position="83"/>
        <end position="103"/>
    </location>
</feature>
<feature type="region of interest" description="Disordered" evidence="1">
    <location>
        <begin position="147"/>
        <end position="167"/>
    </location>
</feature>
<evidence type="ECO:0000256" key="1">
    <source>
        <dbReference type="SAM" id="MobiDB-lite"/>
    </source>
</evidence>
<evidence type="ECO:0008006" key="4">
    <source>
        <dbReference type="Google" id="ProtNLM"/>
    </source>
</evidence>
<accession>A0A4U0X4L0</accession>
<sequence length="553" mass="61885">MATEEESDHTPATFFSSDNRSESSQSKLNDRTASSSLDFERSMQETFWHQARRALQETAEIESFRVIFAHIIFSLTQRPLSERLPSQNSFTNGPSPTTSENGATVSGLTELDLIIESEGPPLFLETAMRQLFSYRCKLERIDRQRAVQMAKREGSDGANSGSSQADPLSIGDRKTFNLLFWLGVMFDTLSSAMHRRPLVVSDEDSDILPEPPQDLFPPASDEPLMSYSPMFTKDGESTLWGQFFLQEKRFRHSQHVARWPCALEDAAATLCDAAPVKVLLFRKVTHLQTLLSRRARHEKLEEAIQDALQVHQYWNDTYGRFILDCVANHDGLPPRIQSWYVVLAGHWHLAGLLLADMVEAVDKAQMGREAHRLFRQSSRLIWKLRKQNAYAVADLGRCSSPRADSSFPKGPEFHFAVNKGALLTEPWTVVLIRSFGKAGYILLGSISSGGQRGQSDEEKDVQSSEAEIQCGFCVRALWYLGRKSDMAYLVATALSNALKNKINIRNAAAPPPLTETFSAPDTQQSDTEFLGQYLSPNLLDDGTFAFSFSPVSG</sequence>
<gene>
    <name evidence="2" type="ORF">B0A49_07453</name>
</gene>
<protein>
    <recommendedName>
        <fullName evidence="4">Transcription factor domain-containing protein</fullName>
    </recommendedName>
</protein>
<feature type="compositionally biased region" description="Polar residues" evidence="1">
    <location>
        <begin position="13"/>
        <end position="37"/>
    </location>
</feature>
<feature type="region of interest" description="Disordered" evidence="1">
    <location>
        <begin position="1"/>
        <end position="37"/>
    </location>
</feature>
<dbReference type="Proteomes" id="UP000308768">
    <property type="component" value="Unassembled WGS sequence"/>
</dbReference>
<evidence type="ECO:0000313" key="2">
    <source>
        <dbReference type="EMBL" id="TKA71340.1"/>
    </source>
</evidence>
<name>A0A4U0X4L0_9PEZI</name>